<reference evidence="1" key="1">
    <citation type="submission" date="2020-11" db="EMBL/GenBank/DDBJ databases">
        <authorList>
            <person name="Tran Van P."/>
        </authorList>
    </citation>
    <scope>NUCLEOTIDE SEQUENCE</scope>
</reference>
<dbReference type="AlphaFoldDB" id="A0A7R9H5H5"/>
<name>A0A7R9H5H5_TIMPO</name>
<sequence length="178" mass="19594">MLLIEPQSFIVVKRTAFWDGREEGVIDHLGSSGRLSPPSELVECSLQLIKKLGPVKCDMIEWHGPSTIPTASLLMGPESFYAVSTTLENEINNRRARIADHMTPPPPMVGTIIADGGGRLVVYDPEEEEKARIYREMTVATFQEWWVGVGGGGGGIWRQTLSSSCDHKNMNVERGGGR</sequence>
<accession>A0A7R9H5H5</accession>
<gene>
    <name evidence="1" type="ORF">TPSB3V08_LOCUS6447</name>
</gene>
<protein>
    <submittedName>
        <fullName evidence="1">Uncharacterized protein</fullName>
    </submittedName>
</protein>
<dbReference type="EMBL" id="OD003797">
    <property type="protein sequence ID" value="CAD7408621.1"/>
    <property type="molecule type" value="Genomic_DNA"/>
</dbReference>
<evidence type="ECO:0000313" key="1">
    <source>
        <dbReference type="EMBL" id="CAD7408621.1"/>
    </source>
</evidence>
<proteinExistence type="predicted"/>
<organism evidence="1">
    <name type="scientific">Timema poppense</name>
    <name type="common">Walking stick</name>
    <dbReference type="NCBI Taxonomy" id="170557"/>
    <lineage>
        <taxon>Eukaryota</taxon>
        <taxon>Metazoa</taxon>
        <taxon>Ecdysozoa</taxon>
        <taxon>Arthropoda</taxon>
        <taxon>Hexapoda</taxon>
        <taxon>Insecta</taxon>
        <taxon>Pterygota</taxon>
        <taxon>Neoptera</taxon>
        <taxon>Polyneoptera</taxon>
        <taxon>Phasmatodea</taxon>
        <taxon>Timematodea</taxon>
        <taxon>Timematoidea</taxon>
        <taxon>Timematidae</taxon>
        <taxon>Timema</taxon>
    </lineage>
</organism>